<dbReference type="eggNOG" id="COG2068">
    <property type="taxonomic scope" value="Bacteria"/>
</dbReference>
<comment type="caution">
    <text evidence="3">The sequence shown here is derived from an EMBL/GenBank/DDBJ whole genome shotgun (WGS) entry which is preliminary data.</text>
</comment>
<dbReference type="Proteomes" id="UP000015347">
    <property type="component" value="Unassembled WGS sequence"/>
</dbReference>
<feature type="domain" description="MobA-like NTP transferase" evidence="2">
    <location>
        <begin position="2"/>
        <end position="151"/>
    </location>
</feature>
<dbReference type="PANTHER" id="PTHR43777">
    <property type="entry name" value="MOLYBDENUM COFACTOR CYTIDYLYLTRANSFERASE"/>
    <property type="match status" value="1"/>
</dbReference>
<keyword evidence="3" id="KW-0548">Nucleotidyltransferase</keyword>
<dbReference type="SUPFAM" id="SSF53448">
    <property type="entry name" value="Nucleotide-diphospho-sugar transferases"/>
    <property type="match status" value="1"/>
</dbReference>
<dbReference type="InterPro" id="IPR029044">
    <property type="entry name" value="Nucleotide-diphossugar_trans"/>
</dbReference>
<evidence type="ECO:0000313" key="4">
    <source>
        <dbReference type="Proteomes" id="UP000015347"/>
    </source>
</evidence>
<gene>
    <name evidence="3" type="ORF">Salmuc_03968</name>
</gene>
<keyword evidence="3" id="KW-0808">Transferase</keyword>
<keyword evidence="1" id="KW-0460">Magnesium</keyword>
<dbReference type="Pfam" id="PF12804">
    <property type="entry name" value="NTP_transf_3"/>
    <property type="match status" value="1"/>
</dbReference>
<dbReference type="Gene3D" id="3.90.550.10">
    <property type="entry name" value="Spore Coat Polysaccharide Biosynthesis Protein SpsA, Chain A"/>
    <property type="match status" value="1"/>
</dbReference>
<accession>S9QEK4</accession>
<sequence>MRGTDKLLEEVEGRALLRRQAEEALQVADHVAVALPAHDHPRVRAIQGLPVQVVEVPDAHLGMSSALRRGVAMLPRGIDAVLVLPADMPELTAPDLAAVIAGFRAVPRPTLQQATAADGTPGHPVLFPADCFPALLNLSGDQGARRVLDANAHRLRHVALPGSRAVTDLDTPEAWQAWRDRNQAPCAAE</sequence>
<reference evidence="4" key="1">
    <citation type="journal article" date="2014" name="Stand. Genomic Sci.">
        <title>Genome sequence of the exopolysaccharide-producing Salipiger mucosus type strain (DSM 16094(T)), a moderately halophilic member of the Roseobacter clade.</title>
        <authorList>
            <person name="Riedel T."/>
            <person name="Spring S."/>
            <person name="Fiebig A."/>
            <person name="Petersen J."/>
            <person name="Kyrpides N.C."/>
            <person name="Goker M."/>
            <person name="Klenk H.P."/>
        </authorList>
    </citation>
    <scope>NUCLEOTIDE SEQUENCE [LARGE SCALE GENOMIC DNA]</scope>
    <source>
        <strain evidence="4">DSM 16094</strain>
    </source>
</reference>
<dbReference type="GO" id="GO:0016779">
    <property type="term" value="F:nucleotidyltransferase activity"/>
    <property type="evidence" value="ECO:0007669"/>
    <property type="project" value="UniProtKB-KW"/>
</dbReference>
<keyword evidence="4" id="KW-1185">Reference proteome</keyword>
<dbReference type="HOGENOM" id="CLU_061980_4_0_5"/>
<evidence type="ECO:0000313" key="3">
    <source>
        <dbReference type="EMBL" id="EPX78352.1"/>
    </source>
</evidence>
<dbReference type="EMBL" id="APVH01000040">
    <property type="protein sequence ID" value="EPX78352.1"/>
    <property type="molecule type" value="Genomic_DNA"/>
</dbReference>
<evidence type="ECO:0000259" key="2">
    <source>
        <dbReference type="Pfam" id="PF12804"/>
    </source>
</evidence>
<dbReference type="PANTHER" id="PTHR43777:SF1">
    <property type="entry name" value="MOLYBDENUM COFACTOR CYTIDYLYLTRANSFERASE"/>
    <property type="match status" value="1"/>
</dbReference>
<organism evidence="3 4">
    <name type="scientific">Salipiger mucosus DSM 16094</name>
    <dbReference type="NCBI Taxonomy" id="1123237"/>
    <lineage>
        <taxon>Bacteria</taxon>
        <taxon>Pseudomonadati</taxon>
        <taxon>Pseudomonadota</taxon>
        <taxon>Alphaproteobacteria</taxon>
        <taxon>Rhodobacterales</taxon>
        <taxon>Roseobacteraceae</taxon>
        <taxon>Salipiger</taxon>
    </lineage>
</organism>
<proteinExistence type="predicted"/>
<name>S9QEK4_9RHOB</name>
<dbReference type="AlphaFoldDB" id="S9QEK4"/>
<evidence type="ECO:0000256" key="1">
    <source>
        <dbReference type="ARBA" id="ARBA00022842"/>
    </source>
</evidence>
<dbReference type="STRING" id="1123237.Salmuc_03968"/>
<dbReference type="InterPro" id="IPR025877">
    <property type="entry name" value="MobA-like_NTP_Trfase"/>
</dbReference>
<dbReference type="CDD" id="cd04182">
    <property type="entry name" value="GT_2_like_f"/>
    <property type="match status" value="1"/>
</dbReference>
<protein>
    <submittedName>
        <fullName evidence="3">CTP:molybdopterin cytidylyltransferase</fullName>
    </submittedName>
</protein>